<evidence type="ECO:0000256" key="1">
    <source>
        <dbReference type="SAM" id="MobiDB-lite"/>
    </source>
</evidence>
<protein>
    <submittedName>
        <fullName evidence="2">Uncharacterized protein</fullName>
    </submittedName>
</protein>
<name>A0ABN7AEH1_9HEMI</name>
<keyword evidence="3" id="KW-1185">Reference proteome</keyword>
<dbReference type="Proteomes" id="UP001307889">
    <property type="component" value="Chromosome 2"/>
</dbReference>
<dbReference type="EMBL" id="AP028910">
    <property type="protein sequence ID" value="BES90681.1"/>
    <property type="molecule type" value="Genomic_DNA"/>
</dbReference>
<accession>A0ABN7AEH1</accession>
<feature type="compositionally biased region" description="Basic and acidic residues" evidence="1">
    <location>
        <begin position="1"/>
        <end position="26"/>
    </location>
</feature>
<gene>
    <name evidence="2" type="ORF">NTJ_03489</name>
</gene>
<feature type="compositionally biased region" description="Pro residues" evidence="1">
    <location>
        <begin position="102"/>
        <end position="111"/>
    </location>
</feature>
<sequence>MRQENSHSRQFRDWKSPQRATGRESHAIGTQVKNATFGRGIRAARCASARGNRGATGTEIESGRGGIISGALRRTGTPCQGFLSPRAQTRTTPTPLSHHPRTPPPHHPCILPPECRRILSLPHQAS</sequence>
<reference evidence="2 3" key="1">
    <citation type="submission" date="2023-09" db="EMBL/GenBank/DDBJ databases">
        <title>Nesidiocoris tenuis whole genome shotgun sequence.</title>
        <authorList>
            <person name="Shibata T."/>
            <person name="Shimoda M."/>
            <person name="Kobayashi T."/>
            <person name="Uehara T."/>
        </authorList>
    </citation>
    <scope>NUCLEOTIDE SEQUENCE [LARGE SCALE GENOMIC DNA]</scope>
    <source>
        <strain evidence="2 3">Japan</strain>
    </source>
</reference>
<feature type="region of interest" description="Disordered" evidence="1">
    <location>
        <begin position="1"/>
        <end position="111"/>
    </location>
</feature>
<evidence type="ECO:0000313" key="2">
    <source>
        <dbReference type="EMBL" id="BES90681.1"/>
    </source>
</evidence>
<proteinExistence type="predicted"/>
<organism evidence="2 3">
    <name type="scientific">Nesidiocoris tenuis</name>
    <dbReference type="NCBI Taxonomy" id="355587"/>
    <lineage>
        <taxon>Eukaryota</taxon>
        <taxon>Metazoa</taxon>
        <taxon>Ecdysozoa</taxon>
        <taxon>Arthropoda</taxon>
        <taxon>Hexapoda</taxon>
        <taxon>Insecta</taxon>
        <taxon>Pterygota</taxon>
        <taxon>Neoptera</taxon>
        <taxon>Paraneoptera</taxon>
        <taxon>Hemiptera</taxon>
        <taxon>Heteroptera</taxon>
        <taxon>Panheteroptera</taxon>
        <taxon>Cimicomorpha</taxon>
        <taxon>Miridae</taxon>
        <taxon>Dicyphina</taxon>
        <taxon>Nesidiocoris</taxon>
    </lineage>
</organism>
<evidence type="ECO:0000313" key="3">
    <source>
        <dbReference type="Proteomes" id="UP001307889"/>
    </source>
</evidence>